<dbReference type="GeneID" id="25285534"/>
<dbReference type="OrthoDB" id="4120972at2759"/>
<dbReference type="Proteomes" id="UP000027920">
    <property type="component" value="Unassembled WGS sequence"/>
</dbReference>
<evidence type="ECO:0000313" key="2">
    <source>
        <dbReference type="Proteomes" id="UP000027920"/>
    </source>
</evidence>
<dbReference type="AlphaFoldDB" id="A0A072P0G9"/>
<reference evidence="1 2" key="1">
    <citation type="submission" date="2013-03" db="EMBL/GenBank/DDBJ databases">
        <title>The Genome Sequence of Exophiala aquamarina CBS 119918.</title>
        <authorList>
            <consortium name="The Broad Institute Genomics Platform"/>
            <person name="Cuomo C."/>
            <person name="de Hoog S."/>
            <person name="Gorbushina A."/>
            <person name="Walker B."/>
            <person name="Young S.K."/>
            <person name="Zeng Q."/>
            <person name="Gargeya S."/>
            <person name="Fitzgerald M."/>
            <person name="Haas B."/>
            <person name="Abouelleil A."/>
            <person name="Allen A.W."/>
            <person name="Alvarado L."/>
            <person name="Arachchi H.M."/>
            <person name="Berlin A.M."/>
            <person name="Chapman S.B."/>
            <person name="Gainer-Dewar J."/>
            <person name="Goldberg J."/>
            <person name="Griggs A."/>
            <person name="Gujja S."/>
            <person name="Hansen M."/>
            <person name="Howarth C."/>
            <person name="Imamovic A."/>
            <person name="Ireland A."/>
            <person name="Larimer J."/>
            <person name="McCowan C."/>
            <person name="Murphy C."/>
            <person name="Pearson M."/>
            <person name="Poon T.W."/>
            <person name="Priest M."/>
            <person name="Roberts A."/>
            <person name="Saif S."/>
            <person name="Shea T."/>
            <person name="Sisk P."/>
            <person name="Sykes S."/>
            <person name="Wortman J."/>
            <person name="Nusbaum C."/>
            <person name="Birren B."/>
        </authorList>
    </citation>
    <scope>NUCLEOTIDE SEQUENCE [LARGE SCALE GENOMIC DNA]</scope>
    <source>
        <strain evidence="1 2">CBS 119918</strain>
    </source>
</reference>
<proteinExistence type="predicted"/>
<gene>
    <name evidence="1" type="ORF">A1O9_10630</name>
</gene>
<dbReference type="HOGENOM" id="CLU_122926_0_0_1"/>
<evidence type="ECO:0000313" key="1">
    <source>
        <dbReference type="EMBL" id="KEF53182.1"/>
    </source>
</evidence>
<keyword evidence="2" id="KW-1185">Reference proteome</keyword>
<name>A0A072P0G9_9EURO</name>
<sequence>MKYDEEDGWTFFTLNGCPAELVMFMARLAVLASTYEKVRTMEWAMFNTFPVEEIIRQTQKWENNEDATAESISWTQDDPETRRNKFHCVEAWRNAIQLYAYRVFYRPQTSEGLRSITHLARVVLDHVRCIPDTAVAQKQTLLPVFLAASEVGDEATRDFVRQFCIHWSSTARYSMFETVATLLETIWDSWDVTTRDVYWWGSKVGNNNSGSAGEGEGLISEFLFG</sequence>
<dbReference type="Pfam" id="PF11951">
    <property type="entry name" value="Fungal_trans_2"/>
    <property type="match status" value="1"/>
</dbReference>
<comment type="caution">
    <text evidence="1">The sequence shown here is derived from an EMBL/GenBank/DDBJ whole genome shotgun (WGS) entry which is preliminary data.</text>
</comment>
<dbReference type="InterPro" id="IPR021858">
    <property type="entry name" value="Fun_TF"/>
</dbReference>
<protein>
    <submittedName>
        <fullName evidence="1">Uncharacterized protein</fullName>
    </submittedName>
</protein>
<dbReference type="RefSeq" id="XP_013255772.1">
    <property type="nucleotide sequence ID" value="XM_013400318.1"/>
</dbReference>
<dbReference type="EMBL" id="AMGV01000014">
    <property type="protein sequence ID" value="KEF53182.1"/>
    <property type="molecule type" value="Genomic_DNA"/>
</dbReference>
<dbReference type="STRING" id="1182545.A0A072P0G9"/>
<accession>A0A072P0G9</accession>
<organism evidence="1 2">
    <name type="scientific">Exophiala aquamarina CBS 119918</name>
    <dbReference type="NCBI Taxonomy" id="1182545"/>
    <lineage>
        <taxon>Eukaryota</taxon>
        <taxon>Fungi</taxon>
        <taxon>Dikarya</taxon>
        <taxon>Ascomycota</taxon>
        <taxon>Pezizomycotina</taxon>
        <taxon>Eurotiomycetes</taxon>
        <taxon>Chaetothyriomycetidae</taxon>
        <taxon>Chaetothyriales</taxon>
        <taxon>Herpotrichiellaceae</taxon>
        <taxon>Exophiala</taxon>
    </lineage>
</organism>
<dbReference type="VEuPathDB" id="FungiDB:A1O9_10630"/>